<feature type="domain" description="HTH iclR-type" evidence="4">
    <location>
        <begin position="11"/>
        <end position="70"/>
    </location>
</feature>
<dbReference type="InterPro" id="IPR036388">
    <property type="entry name" value="WH-like_DNA-bd_sf"/>
</dbReference>
<dbReference type="Pfam" id="PF09339">
    <property type="entry name" value="HTH_IclR"/>
    <property type="match status" value="1"/>
</dbReference>
<proteinExistence type="predicted"/>
<dbReference type="PANTHER" id="PTHR30136">
    <property type="entry name" value="HELIX-TURN-HELIX TRANSCRIPTIONAL REGULATOR, ICLR FAMILY"/>
    <property type="match status" value="1"/>
</dbReference>
<dbReference type="InterPro" id="IPR036390">
    <property type="entry name" value="WH_DNA-bd_sf"/>
</dbReference>
<reference evidence="6 7" key="1">
    <citation type="submission" date="2022-11" db="EMBL/GenBank/DDBJ databases">
        <title>Genome Sequencing of Nocardia sp. ON39_IFM12276 and assembly.</title>
        <authorList>
            <person name="Shimojima M."/>
            <person name="Toyokawa M."/>
            <person name="Uesaka K."/>
        </authorList>
    </citation>
    <scope>NUCLEOTIDE SEQUENCE [LARGE SCALE GENOMIC DNA]</scope>
    <source>
        <strain evidence="6 7">IFM 12276</strain>
    </source>
</reference>
<dbReference type="PROSITE" id="PS51078">
    <property type="entry name" value="ICLR_ED"/>
    <property type="match status" value="1"/>
</dbReference>
<evidence type="ECO:0000256" key="3">
    <source>
        <dbReference type="ARBA" id="ARBA00023163"/>
    </source>
</evidence>
<dbReference type="Gene3D" id="3.30.450.40">
    <property type="match status" value="1"/>
</dbReference>
<dbReference type="EMBL" id="AP026978">
    <property type="protein sequence ID" value="BDU00088.1"/>
    <property type="molecule type" value="Genomic_DNA"/>
</dbReference>
<evidence type="ECO:0000259" key="5">
    <source>
        <dbReference type="PROSITE" id="PS51078"/>
    </source>
</evidence>
<feature type="domain" description="IclR-ED" evidence="5">
    <location>
        <begin position="71"/>
        <end position="249"/>
    </location>
</feature>
<dbReference type="InterPro" id="IPR014757">
    <property type="entry name" value="Tscrpt_reg_IclR_C"/>
</dbReference>
<dbReference type="InterPro" id="IPR029016">
    <property type="entry name" value="GAF-like_dom_sf"/>
</dbReference>
<dbReference type="Proteomes" id="UP001317870">
    <property type="component" value="Chromosome"/>
</dbReference>
<sequence length="293" mass="31689">MAMAQIDEAPTAMIDRVASLLESFVGQQPLTLAEIARRSHLPRSSAHRILQRLVELGWVERNEFKYALGFRMFELGAQFTRQRSVHRAALPVMTELHRRTGMTAHLSMLTGTEILHLERVGLWPGNFAEWSVGARQPVVRTAAGRALLAAMPREDWPRLDFGEPVTVYSVRSAVQLGREIERVHDRGGVAVDAQGCALGVTVVAAPIGLESEGGRFALSLCGPTGSMRVESAVADVRSAAANVWRAAVGAPSPRPRQAVVDRSSYRTAHLGPVAVAARSPLGELSSGGAFREC</sequence>
<dbReference type="SUPFAM" id="SSF46785">
    <property type="entry name" value="Winged helix' DNA-binding domain"/>
    <property type="match status" value="1"/>
</dbReference>
<dbReference type="SMART" id="SM00346">
    <property type="entry name" value="HTH_ICLR"/>
    <property type="match status" value="1"/>
</dbReference>
<evidence type="ECO:0000256" key="2">
    <source>
        <dbReference type="ARBA" id="ARBA00023125"/>
    </source>
</evidence>
<keyword evidence="1" id="KW-0805">Transcription regulation</keyword>
<evidence type="ECO:0000259" key="4">
    <source>
        <dbReference type="PROSITE" id="PS51077"/>
    </source>
</evidence>
<dbReference type="InterPro" id="IPR050707">
    <property type="entry name" value="HTH_MetabolicPath_Reg"/>
</dbReference>
<keyword evidence="2" id="KW-0238">DNA-binding</keyword>
<organism evidence="6 7">
    <name type="scientific">Nocardia sputorum</name>
    <dbReference type="NCBI Taxonomy" id="2984338"/>
    <lineage>
        <taxon>Bacteria</taxon>
        <taxon>Bacillati</taxon>
        <taxon>Actinomycetota</taxon>
        <taxon>Actinomycetes</taxon>
        <taxon>Mycobacteriales</taxon>
        <taxon>Nocardiaceae</taxon>
        <taxon>Nocardia</taxon>
    </lineage>
</organism>
<evidence type="ECO:0000313" key="6">
    <source>
        <dbReference type="EMBL" id="BDU00088.1"/>
    </source>
</evidence>
<dbReference type="PANTHER" id="PTHR30136:SF24">
    <property type="entry name" value="HTH-TYPE TRANSCRIPTIONAL REPRESSOR ALLR"/>
    <property type="match status" value="1"/>
</dbReference>
<evidence type="ECO:0000313" key="7">
    <source>
        <dbReference type="Proteomes" id="UP001317870"/>
    </source>
</evidence>
<keyword evidence="7" id="KW-1185">Reference proteome</keyword>
<dbReference type="RefSeq" id="WP_281880327.1">
    <property type="nucleotide sequence ID" value="NZ_AP026978.1"/>
</dbReference>
<name>A0ABN6U499_9NOCA</name>
<evidence type="ECO:0000256" key="1">
    <source>
        <dbReference type="ARBA" id="ARBA00023015"/>
    </source>
</evidence>
<gene>
    <name evidence="6" type="ORF">IFM12276_31160</name>
</gene>
<protein>
    <submittedName>
        <fullName evidence="6">Transcriptional regulator</fullName>
    </submittedName>
</protein>
<accession>A0ABN6U499</accession>
<dbReference type="Gene3D" id="1.10.10.10">
    <property type="entry name" value="Winged helix-like DNA-binding domain superfamily/Winged helix DNA-binding domain"/>
    <property type="match status" value="1"/>
</dbReference>
<dbReference type="SUPFAM" id="SSF55781">
    <property type="entry name" value="GAF domain-like"/>
    <property type="match status" value="1"/>
</dbReference>
<dbReference type="InterPro" id="IPR005471">
    <property type="entry name" value="Tscrpt_reg_IclR_N"/>
</dbReference>
<dbReference type="PROSITE" id="PS51077">
    <property type="entry name" value="HTH_ICLR"/>
    <property type="match status" value="1"/>
</dbReference>
<dbReference type="Pfam" id="PF01614">
    <property type="entry name" value="IclR_C"/>
    <property type="match status" value="1"/>
</dbReference>
<keyword evidence="3" id="KW-0804">Transcription</keyword>